<gene>
    <name evidence="5" type="ORF">AMTR_s00001p00252290</name>
</gene>
<comment type="subcellular location">
    <subcellularLocation>
        <location evidence="1">Nucleus</location>
    </subcellularLocation>
</comment>
<dbReference type="EMBL" id="KI397142">
    <property type="protein sequence ID" value="ERM96447.1"/>
    <property type="molecule type" value="Genomic_DNA"/>
</dbReference>
<dbReference type="GO" id="GO:0009637">
    <property type="term" value="P:response to blue light"/>
    <property type="evidence" value="ECO:0007669"/>
    <property type="project" value="EnsemblPlants"/>
</dbReference>
<dbReference type="AlphaFoldDB" id="W1NKU3"/>
<name>W1NKU3_AMBTC</name>
<keyword evidence="6" id="KW-1185">Reference proteome</keyword>
<dbReference type="GO" id="GO:0042127">
    <property type="term" value="P:regulation of cell population proliferation"/>
    <property type="evidence" value="ECO:0007669"/>
    <property type="project" value="EnsemblPlants"/>
</dbReference>
<dbReference type="OMA" id="NERTMFY"/>
<dbReference type="GO" id="GO:0005730">
    <property type="term" value="C:nucleolus"/>
    <property type="evidence" value="ECO:0000318"/>
    <property type="project" value="GO_Central"/>
</dbReference>
<dbReference type="Pfam" id="PF25879">
    <property type="entry name" value="WHD_LYAR"/>
    <property type="match status" value="1"/>
</dbReference>
<dbReference type="eggNOG" id="KOG2809">
    <property type="taxonomic scope" value="Eukaryota"/>
</dbReference>
<dbReference type="GO" id="GO:0090069">
    <property type="term" value="P:regulation of ribosome biogenesis"/>
    <property type="evidence" value="ECO:0007669"/>
    <property type="project" value="EnsemblPlants"/>
</dbReference>
<dbReference type="SMART" id="SM00443">
    <property type="entry name" value="G_patch"/>
    <property type="match status" value="1"/>
</dbReference>
<dbReference type="Proteomes" id="UP000017836">
    <property type="component" value="Unassembled WGS sequence"/>
</dbReference>
<proteinExistence type="predicted"/>
<dbReference type="GO" id="GO:0003676">
    <property type="term" value="F:nucleic acid binding"/>
    <property type="evidence" value="ECO:0007669"/>
    <property type="project" value="InterPro"/>
</dbReference>
<sequence length="396" mass="43790">MAAPEAPMCYVGMARESAAFRLMKQMGWEEGEGLGKDKQGIKGYVKVKNKQDTAGVGLNKAANNWAFDTSQFDGILKKLRVQVADSEGKETSSLQVDDQTPSKEDTTFKSTRPQGRYKKRERAKLVNSYSAKDLQEILGNKLDAITPSNVNEVEDPTAAVEFHVSDHEGTAAESNLTSDWWGHKYGFISGGFLGAQNVKRKATSARGSKGLAAEAGDGRVTFAEEDQEKLYKLVQDKATTGKQGLGIKGRSKKIAGHRWGGKKTTFDDSEDNETSDDGGSSKRKYSMLDSHVENEEPKPEAKKLCKSKIAVEEEKIRDPKPKLKKLCKKLLLQIPGNCLRLKQLKKLLEAESTSIVSFFACFSSKKEALLYLREKLQKSGRFSFEGKRVTLVSQSD</sequence>
<dbReference type="HOGENOM" id="CLU_765943_0_0_1"/>
<dbReference type="PANTHER" id="PTHR23149:SF9">
    <property type="entry name" value="G PATCH DOMAIN-CONTAINING PROTEIN 4"/>
    <property type="match status" value="1"/>
</dbReference>
<dbReference type="Gramene" id="ERM96447">
    <property type="protein sequence ID" value="ERM96447"/>
    <property type="gene ID" value="AMTR_s00001p00252290"/>
</dbReference>
<evidence type="ECO:0000259" key="4">
    <source>
        <dbReference type="PROSITE" id="PS50174"/>
    </source>
</evidence>
<dbReference type="OrthoDB" id="29523at2759"/>
<evidence type="ECO:0000313" key="5">
    <source>
        <dbReference type="EMBL" id="ERM96447.1"/>
    </source>
</evidence>
<feature type="domain" description="G-patch" evidence="4">
    <location>
        <begin position="15"/>
        <end position="61"/>
    </location>
</feature>
<feature type="compositionally biased region" description="Basic residues" evidence="3">
    <location>
        <begin position="249"/>
        <end position="261"/>
    </location>
</feature>
<dbReference type="InterPro" id="IPR000467">
    <property type="entry name" value="G_patch_dom"/>
</dbReference>
<feature type="region of interest" description="Disordered" evidence="3">
    <location>
        <begin position="87"/>
        <end position="119"/>
    </location>
</feature>
<evidence type="ECO:0000256" key="2">
    <source>
        <dbReference type="ARBA" id="ARBA00023242"/>
    </source>
</evidence>
<organism evidence="5 6">
    <name type="scientific">Amborella trichopoda</name>
    <dbReference type="NCBI Taxonomy" id="13333"/>
    <lineage>
        <taxon>Eukaryota</taxon>
        <taxon>Viridiplantae</taxon>
        <taxon>Streptophyta</taxon>
        <taxon>Embryophyta</taxon>
        <taxon>Tracheophyta</taxon>
        <taxon>Spermatophyta</taxon>
        <taxon>Magnoliopsida</taxon>
        <taxon>Amborellales</taxon>
        <taxon>Amborellaceae</taxon>
        <taxon>Amborella</taxon>
    </lineage>
</organism>
<dbReference type="KEGG" id="atr:18424381"/>
<dbReference type="Pfam" id="PF01585">
    <property type="entry name" value="G-patch"/>
    <property type="match status" value="1"/>
</dbReference>
<evidence type="ECO:0000313" key="6">
    <source>
        <dbReference type="Proteomes" id="UP000017836"/>
    </source>
</evidence>
<dbReference type="InterPro" id="IPR050656">
    <property type="entry name" value="PINX1"/>
</dbReference>
<feature type="region of interest" description="Disordered" evidence="3">
    <location>
        <begin position="242"/>
        <end position="284"/>
    </location>
</feature>
<dbReference type="PANTHER" id="PTHR23149">
    <property type="entry name" value="G PATCH DOMAIN CONTAINING PROTEIN"/>
    <property type="match status" value="1"/>
</dbReference>
<dbReference type="InterPro" id="IPR058719">
    <property type="entry name" value="WHD_LYAR"/>
</dbReference>
<evidence type="ECO:0000256" key="1">
    <source>
        <dbReference type="ARBA" id="ARBA00004123"/>
    </source>
</evidence>
<protein>
    <recommendedName>
        <fullName evidence="4">G-patch domain-containing protein</fullName>
    </recommendedName>
</protein>
<feature type="compositionally biased region" description="Acidic residues" evidence="3">
    <location>
        <begin position="267"/>
        <end position="276"/>
    </location>
</feature>
<evidence type="ECO:0000256" key="3">
    <source>
        <dbReference type="SAM" id="MobiDB-lite"/>
    </source>
</evidence>
<dbReference type="STRING" id="13333.W1NKU3"/>
<accession>W1NKU3</accession>
<dbReference type="PROSITE" id="PS50174">
    <property type="entry name" value="G_PATCH"/>
    <property type="match status" value="1"/>
</dbReference>
<keyword evidence="2" id="KW-0539">Nucleus</keyword>
<reference evidence="6" key="1">
    <citation type="journal article" date="2013" name="Science">
        <title>The Amborella genome and the evolution of flowering plants.</title>
        <authorList>
            <consortium name="Amborella Genome Project"/>
        </authorList>
    </citation>
    <scope>NUCLEOTIDE SEQUENCE [LARGE SCALE GENOMIC DNA]</scope>
</reference>